<protein>
    <recommendedName>
        <fullName evidence="3">Endonuclease/exonuclease/phosphatase domain-containing protein</fullName>
    </recommendedName>
</protein>
<keyword evidence="2" id="KW-1185">Reference proteome</keyword>
<accession>A0A3M0K108</accession>
<organism evidence="1 2">
    <name type="scientific">Hirundo rustica rustica</name>
    <dbReference type="NCBI Taxonomy" id="333673"/>
    <lineage>
        <taxon>Eukaryota</taxon>
        <taxon>Metazoa</taxon>
        <taxon>Chordata</taxon>
        <taxon>Craniata</taxon>
        <taxon>Vertebrata</taxon>
        <taxon>Euteleostomi</taxon>
        <taxon>Archelosauria</taxon>
        <taxon>Archosauria</taxon>
        <taxon>Dinosauria</taxon>
        <taxon>Saurischia</taxon>
        <taxon>Theropoda</taxon>
        <taxon>Coelurosauria</taxon>
        <taxon>Aves</taxon>
        <taxon>Neognathae</taxon>
        <taxon>Neoaves</taxon>
        <taxon>Telluraves</taxon>
        <taxon>Australaves</taxon>
        <taxon>Passeriformes</taxon>
        <taxon>Sylvioidea</taxon>
        <taxon>Hirundinidae</taxon>
        <taxon>Hirundo</taxon>
    </lineage>
</organism>
<proteinExistence type="predicted"/>
<dbReference type="EMBL" id="QRBI01000120">
    <property type="protein sequence ID" value="RMC06895.1"/>
    <property type="molecule type" value="Genomic_DNA"/>
</dbReference>
<name>A0A3M0K108_HIRRU</name>
<sequence>MNRKYCTIQDSVKKINPPSAKTSAKIEQTPRSPTVIWMRDYNHTGVCWESNTASCKQSWRLLGCAENNFLVQVLDKSTSIEILLDLVLTNAEVLIQEDKIGYCLGCSDHALIELVISRNTGLAKSQISTMNFRKVNFQLFKEIVDYVQMSSEYLPG</sequence>
<dbReference type="GO" id="GO:0031012">
    <property type="term" value="C:extracellular matrix"/>
    <property type="evidence" value="ECO:0007669"/>
    <property type="project" value="TreeGrafter"/>
</dbReference>
<dbReference type="AlphaFoldDB" id="A0A3M0K108"/>
<dbReference type="OrthoDB" id="9387002at2759"/>
<dbReference type="STRING" id="333673.A0A3M0K108"/>
<dbReference type="GO" id="GO:0061343">
    <property type="term" value="P:cell adhesion involved in heart morphogenesis"/>
    <property type="evidence" value="ECO:0007669"/>
    <property type="project" value="TreeGrafter"/>
</dbReference>
<evidence type="ECO:0000313" key="2">
    <source>
        <dbReference type="Proteomes" id="UP000269221"/>
    </source>
</evidence>
<evidence type="ECO:0000313" key="1">
    <source>
        <dbReference type="EMBL" id="RMC06895.1"/>
    </source>
</evidence>
<evidence type="ECO:0008006" key="3">
    <source>
        <dbReference type="Google" id="ProtNLM"/>
    </source>
</evidence>
<reference evidence="1 2" key="1">
    <citation type="submission" date="2018-07" db="EMBL/GenBank/DDBJ databases">
        <title>A high quality draft genome assembly of the barn swallow (H. rustica rustica).</title>
        <authorList>
            <person name="Formenti G."/>
            <person name="Chiara M."/>
            <person name="Poveda L."/>
            <person name="Francoijs K.-J."/>
            <person name="Bonisoli-Alquati A."/>
            <person name="Canova L."/>
            <person name="Gianfranceschi L."/>
            <person name="Horner D.S."/>
            <person name="Saino N."/>
        </authorList>
    </citation>
    <scope>NUCLEOTIDE SEQUENCE [LARGE SCALE GENOMIC DNA]</scope>
    <source>
        <strain evidence="1">Chelidonia</strain>
        <tissue evidence="1">Blood</tissue>
    </source>
</reference>
<gene>
    <name evidence="1" type="ORF">DUI87_16345</name>
</gene>
<dbReference type="PANTHER" id="PTHR33395:SF22">
    <property type="entry name" value="REVERSE TRANSCRIPTASE DOMAIN-CONTAINING PROTEIN"/>
    <property type="match status" value="1"/>
</dbReference>
<comment type="caution">
    <text evidence="1">The sequence shown here is derived from an EMBL/GenBank/DDBJ whole genome shotgun (WGS) entry which is preliminary data.</text>
</comment>
<dbReference type="PANTHER" id="PTHR33395">
    <property type="entry name" value="TRANSCRIPTASE, PUTATIVE-RELATED-RELATED"/>
    <property type="match status" value="1"/>
</dbReference>
<dbReference type="GO" id="GO:0007508">
    <property type="term" value="P:larval heart development"/>
    <property type="evidence" value="ECO:0007669"/>
    <property type="project" value="TreeGrafter"/>
</dbReference>
<dbReference type="Proteomes" id="UP000269221">
    <property type="component" value="Unassembled WGS sequence"/>
</dbReference>